<gene>
    <name evidence="2" type="ORF">N1027_11275</name>
</gene>
<evidence type="ECO:0008006" key="4">
    <source>
        <dbReference type="Google" id="ProtNLM"/>
    </source>
</evidence>
<keyword evidence="3" id="KW-1185">Reference proteome</keyword>
<name>A0ABT2GRB8_9MICO</name>
<accession>A0ABT2GRB8</accession>
<feature type="compositionally biased region" description="Basic and acidic residues" evidence="1">
    <location>
        <begin position="23"/>
        <end position="51"/>
    </location>
</feature>
<dbReference type="RefSeq" id="WP_259507773.1">
    <property type="nucleotide sequence ID" value="NZ_JANLCM010000001.1"/>
</dbReference>
<protein>
    <recommendedName>
        <fullName evidence="4">Multidrug transporter</fullName>
    </recommendedName>
</protein>
<dbReference type="Proteomes" id="UP001165584">
    <property type="component" value="Unassembled WGS sequence"/>
</dbReference>
<organism evidence="2 3">
    <name type="scientific">Herbiconiux aconitum</name>
    <dbReference type="NCBI Taxonomy" id="2970913"/>
    <lineage>
        <taxon>Bacteria</taxon>
        <taxon>Bacillati</taxon>
        <taxon>Actinomycetota</taxon>
        <taxon>Actinomycetes</taxon>
        <taxon>Micrococcales</taxon>
        <taxon>Microbacteriaceae</taxon>
        <taxon>Herbiconiux</taxon>
    </lineage>
</organism>
<dbReference type="EMBL" id="JANLCM010000001">
    <property type="protein sequence ID" value="MCS5718713.1"/>
    <property type="molecule type" value="Genomic_DNA"/>
</dbReference>
<feature type="region of interest" description="Disordered" evidence="1">
    <location>
        <begin position="1"/>
        <end position="62"/>
    </location>
</feature>
<evidence type="ECO:0000313" key="2">
    <source>
        <dbReference type="EMBL" id="MCS5718713.1"/>
    </source>
</evidence>
<feature type="compositionally biased region" description="Basic and acidic residues" evidence="1">
    <location>
        <begin position="1"/>
        <end position="15"/>
    </location>
</feature>
<sequence length="62" mass="6829">MARNDMDDAQKRRDQLTTAPKSGKADADPRIEVVEEGDGSPRRIEIRDDAAVRPGGEPPLTR</sequence>
<evidence type="ECO:0000256" key="1">
    <source>
        <dbReference type="SAM" id="MobiDB-lite"/>
    </source>
</evidence>
<evidence type="ECO:0000313" key="3">
    <source>
        <dbReference type="Proteomes" id="UP001165584"/>
    </source>
</evidence>
<comment type="caution">
    <text evidence="2">The sequence shown here is derived from an EMBL/GenBank/DDBJ whole genome shotgun (WGS) entry which is preliminary data.</text>
</comment>
<proteinExistence type="predicted"/>
<reference evidence="2" key="1">
    <citation type="submission" date="2022-08" db="EMBL/GenBank/DDBJ databases">
        <authorList>
            <person name="Deng Y."/>
            <person name="Han X.-F."/>
            <person name="Zhang Y.-Q."/>
        </authorList>
    </citation>
    <scope>NUCLEOTIDE SEQUENCE</scope>
    <source>
        <strain evidence="2">CPCC 205763</strain>
    </source>
</reference>